<evidence type="ECO:0000313" key="4">
    <source>
        <dbReference type="Proteomes" id="UP000317940"/>
    </source>
</evidence>
<protein>
    <recommendedName>
        <fullName evidence="2">ATP-grasp domain-containing protein</fullName>
    </recommendedName>
</protein>
<dbReference type="SUPFAM" id="SSF56059">
    <property type="entry name" value="Glutathione synthetase ATP-binding domain-like"/>
    <property type="match status" value="1"/>
</dbReference>
<dbReference type="Gene3D" id="3.30.470.20">
    <property type="entry name" value="ATP-grasp fold, B domain"/>
    <property type="match status" value="1"/>
</dbReference>
<dbReference type="Proteomes" id="UP000317940">
    <property type="component" value="Unassembled WGS sequence"/>
</dbReference>
<dbReference type="GO" id="GO:0046872">
    <property type="term" value="F:metal ion binding"/>
    <property type="evidence" value="ECO:0007669"/>
    <property type="project" value="InterPro"/>
</dbReference>
<keyword evidence="1" id="KW-0067">ATP-binding</keyword>
<gene>
    <name evidence="3" type="ORF">FHX73_115478</name>
</gene>
<dbReference type="AlphaFoldDB" id="A0A561UQB5"/>
<proteinExistence type="predicted"/>
<feature type="domain" description="ATP-grasp" evidence="2">
    <location>
        <begin position="148"/>
        <end position="353"/>
    </location>
</feature>
<reference evidence="3 4" key="1">
    <citation type="submission" date="2019-06" db="EMBL/GenBank/DDBJ databases">
        <title>Sequencing the genomes of 1000 actinobacteria strains.</title>
        <authorList>
            <person name="Klenk H.-P."/>
        </authorList>
    </citation>
    <scope>NUCLEOTIDE SEQUENCE [LARGE SCALE GENOMIC DNA]</scope>
    <source>
        <strain evidence="3 4">DSM 44826</strain>
    </source>
</reference>
<dbReference type="OrthoDB" id="3987869at2"/>
<accession>A0A561UQB5</accession>
<keyword evidence="1" id="KW-0547">Nucleotide-binding</keyword>
<dbReference type="PROSITE" id="PS50975">
    <property type="entry name" value="ATP_GRASP"/>
    <property type="match status" value="1"/>
</dbReference>
<dbReference type="GO" id="GO:0005524">
    <property type="term" value="F:ATP binding"/>
    <property type="evidence" value="ECO:0007669"/>
    <property type="project" value="UniProtKB-UniRule"/>
</dbReference>
<dbReference type="EMBL" id="VIWT01000001">
    <property type="protein sequence ID" value="TWG01577.1"/>
    <property type="molecule type" value="Genomic_DNA"/>
</dbReference>
<organism evidence="3 4">
    <name type="scientific">Kitasatospora viridis</name>
    <dbReference type="NCBI Taxonomy" id="281105"/>
    <lineage>
        <taxon>Bacteria</taxon>
        <taxon>Bacillati</taxon>
        <taxon>Actinomycetota</taxon>
        <taxon>Actinomycetes</taxon>
        <taxon>Kitasatosporales</taxon>
        <taxon>Streptomycetaceae</taxon>
        <taxon>Kitasatospora</taxon>
    </lineage>
</organism>
<dbReference type="RefSeq" id="WP_145907922.1">
    <property type="nucleotide sequence ID" value="NZ_BAAAMZ010000007.1"/>
</dbReference>
<name>A0A561UQB5_9ACTN</name>
<comment type="caution">
    <text evidence="3">The sequence shown here is derived from an EMBL/GenBank/DDBJ whole genome shotgun (WGS) entry which is preliminary data.</text>
</comment>
<evidence type="ECO:0000259" key="2">
    <source>
        <dbReference type="PROSITE" id="PS50975"/>
    </source>
</evidence>
<sequence>MTGAPTTVDAGVWGAAARGLTTALGRSALVSVERFTTAGRTTYTGPSPLAVARPALAIGCYRPWPPAAPMRVLAAESGTRVRGVAQRHDWMTGLDHLARAAIAALDRPVVISAWYGTDLLRSWAGPRGVVAAIDHVLRARIEDKAYFGELLLDAQVPAALQLPGVRVDGPLPGLAELRRRVGAVRLVVQCGADSGGRGTVFVDDETNLVRAARMPGPYRVTAYTPGWSSNVTVLSVPDHRGRLRVYVDRPSHKAVGVPEAGIGPGKSAGNCWSVPWPEQAATAVVDAAERVAHWAWHRHGVSGLFGLDAILSDDGRVFLNEINCRNQGTTELSAVNQQLRGLPPFAVAHLTTLLGVRVDWLPDPDDFNAATVRAAASTAPGPYYLKLRHRGETPVVLDQDLAHPGRYRVHRGRLRWVGPGAHPAEAATGEVLLANLPEPGVVCLPGAELGTAEAVTPCGGGPFAGPHRLSAVGHALLSALDQHLIPTGLPTL</sequence>
<evidence type="ECO:0000313" key="3">
    <source>
        <dbReference type="EMBL" id="TWG01577.1"/>
    </source>
</evidence>
<dbReference type="InterPro" id="IPR011761">
    <property type="entry name" value="ATP-grasp"/>
</dbReference>
<evidence type="ECO:0000256" key="1">
    <source>
        <dbReference type="PROSITE-ProRule" id="PRU00409"/>
    </source>
</evidence>
<keyword evidence="4" id="KW-1185">Reference proteome</keyword>